<dbReference type="PANTHER" id="PTHR47791:SF3">
    <property type="entry name" value="MEIOTICALLY UP-REGULATED GENE 191 PROTEIN"/>
    <property type="match status" value="1"/>
</dbReference>
<dbReference type="Gene3D" id="1.50.10.20">
    <property type="match status" value="1"/>
</dbReference>
<accession>A0AAE3INE5</accession>
<dbReference type="Pfam" id="PF03663">
    <property type="entry name" value="Glyco_hydro_76"/>
    <property type="match status" value="1"/>
</dbReference>
<evidence type="ECO:0000313" key="3">
    <source>
        <dbReference type="Proteomes" id="UP001209317"/>
    </source>
</evidence>
<dbReference type="RefSeq" id="WP_263037766.1">
    <property type="nucleotide sequence ID" value="NZ_JAOTPL010000008.1"/>
</dbReference>
<feature type="chain" id="PRO_5042230878" description="Glycosyl hydrolase" evidence="1">
    <location>
        <begin position="26"/>
        <end position="394"/>
    </location>
</feature>
<dbReference type="PIRSF" id="PIRSF021505">
    <property type="entry name" value="O_gly_hdrol"/>
    <property type="match status" value="1"/>
</dbReference>
<dbReference type="InterPro" id="IPR014512">
    <property type="entry name" value="O_gly_hydro"/>
</dbReference>
<reference evidence="2" key="1">
    <citation type="submission" date="2022-10" db="EMBL/GenBank/DDBJ databases">
        <authorList>
            <person name="Kim H.S."/>
            <person name="Kim J.-S."/>
            <person name="Suh M.K."/>
            <person name="Eom M.K."/>
            <person name="Lee J.-S."/>
        </authorList>
    </citation>
    <scope>NUCLEOTIDE SEQUENCE</scope>
    <source>
        <strain evidence="2">LIP-5</strain>
    </source>
</reference>
<evidence type="ECO:0000313" key="2">
    <source>
        <dbReference type="EMBL" id="MCU7694280.1"/>
    </source>
</evidence>
<keyword evidence="1" id="KW-0732">Signal</keyword>
<gene>
    <name evidence="2" type="ORF">OD355_07110</name>
</gene>
<dbReference type="GO" id="GO:0005975">
    <property type="term" value="P:carbohydrate metabolic process"/>
    <property type="evidence" value="ECO:0007669"/>
    <property type="project" value="InterPro"/>
</dbReference>
<name>A0AAE3INE5_9BACT</name>
<dbReference type="InterPro" id="IPR005198">
    <property type="entry name" value="Glyco_hydro_76"/>
</dbReference>
<evidence type="ECO:0000256" key="1">
    <source>
        <dbReference type="SAM" id="SignalP"/>
    </source>
</evidence>
<protein>
    <recommendedName>
        <fullName evidence="4">Glycosyl hydrolase</fullName>
    </recommendedName>
</protein>
<feature type="signal peptide" evidence="1">
    <location>
        <begin position="1"/>
        <end position="25"/>
    </location>
</feature>
<keyword evidence="3" id="KW-1185">Reference proteome</keyword>
<dbReference type="AlphaFoldDB" id="A0AAE3INE5"/>
<dbReference type="SUPFAM" id="SSF48208">
    <property type="entry name" value="Six-hairpin glycosidases"/>
    <property type="match status" value="1"/>
</dbReference>
<organism evidence="2 3">
    <name type="scientific">Haoranjiania flava</name>
    <dbReference type="NCBI Taxonomy" id="1856322"/>
    <lineage>
        <taxon>Bacteria</taxon>
        <taxon>Pseudomonadati</taxon>
        <taxon>Bacteroidota</taxon>
        <taxon>Chitinophagia</taxon>
        <taxon>Chitinophagales</taxon>
        <taxon>Chitinophagaceae</taxon>
        <taxon>Haoranjiania</taxon>
    </lineage>
</organism>
<sequence>MKKLKLNGKLLIITLSSIVLFTQCACTKTKVQPLYPIDNNGQNTYTYNWAALADSLQNKLHSDFLAQNGKYYAQDNAGNQTFHYWHNAHAVDVLVDAYERTGNDVYMQRVNSLLTGMRETNPVRRNTLINDFYDDMGWLGLSTLRAYDLSKNTLQLDIVKTLWQDILTGINDIQGRSLGWAKHRLYFKNTPANGPAIIMGLRLARSTGDQHYKDTAVMLYDWLRSNLIDPVTGIVWDGVNPNNQGGMEKAIYTYNQGLFIGAALEMYADTKDKKYLDDAIRTARTSMRSSQVAPGGILKPEGQGDGGLFKGIFVRYFVKLVQNKDLSESDKKTMVNFLLNNAQKLNSSGINHQTLLISPDWNSMPAGTIDLSTQLSGMMLIEAMASLQKEGIVQ</sequence>
<dbReference type="PANTHER" id="PTHR47791">
    <property type="entry name" value="MEIOTICALLY UP-REGULATED GENE 191 PROTEIN"/>
    <property type="match status" value="1"/>
</dbReference>
<proteinExistence type="predicted"/>
<evidence type="ECO:0008006" key="4">
    <source>
        <dbReference type="Google" id="ProtNLM"/>
    </source>
</evidence>
<dbReference type="EMBL" id="JAOTPL010000008">
    <property type="protein sequence ID" value="MCU7694280.1"/>
    <property type="molecule type" value="Genomic_DNA"/>
</dbReference>
<dbReference type="InterPro" id="IPR053169">
    <property type="entry name" value="MUG_Protein"/>
</dbReference>
<comment type="caution">
    <text evidence="2">The sequence shown here is derived from an EMBL/GenBank/DDBJ whole genome shotgun (WGS) entry which is preliminary data.</text>
</comment>
<dbReference type="InterPro" id="IPR008928">
    <property type="entry name" value="6-hairpin_glycosidase_sf"/>
</dbReference>
<dbReference type="Proteomes" id="UP001209317">
    <property type="component" value="Unassembled WGS sequence"/>
</dbReference>